<gene>
    <name evidence="7" type="ORF">M9Y10_036223</name>
</gene>
<dbReference type="InterPro" id="IPR000719">
    <property type="entry name" value="Prot_kinase_dom"/>
</dbReference>
<keyword evidence="4" id="KW-0418">Kinase</keyword>
<feature type="binding site" evidence="3">
    <location>
        <position position="92"/>
    </location>
    <ligand>
        <name>ATP</name>
        <dbReference type="ChEBI" id="CHEBI:30616"/>
    </ligand>
</feature>
<feature type="domain" description="Protein kinase" evidence="6">
    <location>
        <begin position="63"/>
        <end position="314"/>
    </location>
</feature>
<dbReference type="SMART" id="SM00220">
    <property type="entry name" value="S_TKc"/>
    <property type="match status" value="1"/>
</dbReference>
<dbReference type="InterPro" id="IPR017441">
    <property type="entry name" value="Protein_kinase_ATP_BS"/>
</dbReference>
<feature type="compositionally biased region" description="Low complexity" evidence="5">
    <location>
        <begin position="479"/>
        <end position="491"/>
    </location>
</feature>
<accession>A0ABR2GUS4</accession>
<dbReference type="SUPFAM" id="SSF56112">
    <property type="entry name" value="Protein kinase-like (PK-like)"/>
    <property type="match status" value="1"/>
</dbReference>
<comment type="caution">
    <text evidence="7">The sequence shown here is derived from an EMBL/GenBank/DDBJ whole genome shotgun (WGS) entry which is preliminary data.</text>
</comment>
<evidence type="ECO:0000313" key="7">
    <source>
        <dbReference type="EMBL" id="KAK8837688.1"/>
    </source>
</evidence>
<protein>
    <recommendedName>
        <fullName evidence="6">Protein kinase domain-containing protein</fullName>
    </recommendedName>
</protein>
<evidence type="ECO:0000259" key="6">
    <source>
        <dbReference type="PROSITE" id="PS50011"/>
    </source>
</evidence>
<feature type="compositionally biased region" description="Acidic residues" evidence="5">
    <location>
        <begin position="38"/>
        <end position="47"/>
    </location>
</feature>
<dbReference type="Pfam" id="PF00069">
    <property type="entry name" value="Pkinase"/>
    <property type="match status" value="1"/>
</dbReference>
<feature type="region of interest" description="Disordered" evidence="5">
    <location>
        <begin position="30"/>
        <end position="53"/>
    </location>
</feature>
<evidence type="ECO:0000256" key="4">
    <source>
        <dbReference type="RuleBase" id="RU000304"/>
    </source>
</evidence>
<dbReference type="Proteomes" id="UP001470230">
    <property type="component" value="Unassembled WGS sequence"/>
</dbReference>
<evidence type="ECO:0000256" key="1">
    <source>
        <dbReference type="ARBA" id="ARBA00022741"/>
    </source>
</evidence>
<dbReference type="InterPro" id="IPR011009">
    <property type="entry name" value="Kinase-like_dom_sf"/>
</dbReference>
<evidence type="ECO:0000256" key="3">
    <source>
        <dbReference type="PROSITE-ProRule" id="PRU10141"/>
    </source>
</evidence>
<evidence type="ECO:0000256" key="2">
    <source>
        <dbReference type="ARBA" id="ARBA00022840"/>
    </source>
</evidence>
<dbReference type="InterPro" id="IPR008271">
    <property type="entry name" value="Ser/Thr_kinase_AS"/>
</dbReference>
<dbReference type="PROSITE" id="PS50011">
    <property type="entry name" value="PROTEIN_KINASE_DOM"/>
    <property type="match status" value="1"/>
</dbReference>
<feature type="compositionally biased region" description="Low complexity" evidence="5">
    <location>
        <begin position="429"/>
        <end position="445"/>
    </location>
</feature>
<dbReference type="PANTHER" id="PTHR24346:SF30">
    <property type="entry name" value="MATERNAL EMBRYONIC LEUCINE ZIPPER KINASE"/>
    <property type="match status" value="1"/>
</dbReference>
<proteinExistence type="inferred from homology"/>
<feature type="region of interest" description="Disordered" evidence="5">
    <location>
        <begin position="381"/>
        <end position="491"/>
    </location>
</feature>
<dbReference type="Gene3D" id="1.10.510.10">
    <property type="entry name" value="Transferase(Phosphotransferase) domain 1"/>
    <property type="match status" value="1"/>
</dbReference>
<keyword evidence="4" id="KW-0723">Serine/threonine-protein kinase</keyword>
<keyword evidence="8" id="KW-1185">Reference proteome</keyword>
<feature type="compositionally biased region" description="Polar residues" evidence="5">
    <location>
        <begin position="405"/>
        <end position="428"/>
    </location>
</feature>
<evidence type="ECO:0000256" key="5">
    <source>
        <dbReference type="SAM" id="MobiDB-lite"/>
    </source>
</evidence>
<evidence type="ECO:0000313" key="8">
    <source>
        <dbReference type="Proteomes" id="UP001470230"/>
    </source>
</evidence>
<dbReference type="EMBL" id="JAPFFF010000058">
    <property type="protein sequence ID" value="KAK8837688.1"/>
    <property type="molecule type" value="Genomic_DNA"/>
</dbReference>
<feature type="compositionally biased region" description="Polar residues" evidence="5">
    <location>
        <begin position="452"/>
        <end position="472"/>
    </location>
</feature>
<organism evidence="7 8">
    <name type="scientific">Tritrichomonas musculus</name>
    <dbReference type="NCBI Taxonomy" id="1915356"/>
    <lineage>
        <taxon>Eukaryota</taxon>
        <taxon>Metamonada</taxon>
        <taxon>Parabasalia</taxon>
        <taxon>Tritrichomonadida</taxon>
        <taxon>Tritrichomonadidae</taxon>
        <taxon>Tritrichomonas</taxon>
    </lineage>
</organism>
<keyword evidence="1 3" id="KW-0547">Nucleotide-binding</keyword>
<dbReference type="CDD" id="cd14003">
    <property type="entry name" value="STKc_AMPK-like"/>
    <property type="match status" value="1"/>
</dbReference>
<keyword evidence="4" id="KW-0808">Transferase</keyword>
<dbReference type="PROSITE" id="PS00108">
    <property type="entry name" value="PROTEIN_KINASE_ST"/>
    <property type="match status" value="1"/>
</dbReference>
<reference evidence="7 8" key="1">
    <citation type="submission" date="2024-04" db="EMBL/GenBank/DDBJ databases">
        <title>Tritrichomonas musculus Genome.</title>
        <authorList>
            <person name="Alves-Ferreira E."/>
            <person name="Grigg M."/>
            <person name="Lorenzi H."/>
            <person name="Galac M."/>
        </authorList>
    </citation>
    <scope>NUCLEOTIDE SEQUENCE [LARGE SCALE GENOMIC DNA]</scope>
    <source>
        <strain evidence="7 8">EAF2021</strain>
    </source>
</reference>
<comment type="similarity">
    <text evidence="4">Belongs to the protein kinase superfamily.</text>
</comment>
<dbReference type="PROSITE" id="PS00107">
    <property type="entry name" value="PROTEIN_KINASE_ATP"/>
    <property type="match status" value="1"/>
</dbReference>
<dbReference type="PANTHER" id="PTHR24346">
    <property type="entry name" value="MAP/MICROTUBULE AFFINITY-REGULATING KINASE"/>
    <property type="match status" value="1"/>
</dbReference>
<name>A0ABR2GUS4_9EUKA</name>
<keyword evidence="2 3" id="KW-0067">ATP-binding</keyword>
<sequence length="491" mass="54963">MATKKAEYMNTNDFLAAAAAIQPRCASDSRVTNAVAKEEEEESEDEPVSQSLKHPIPKKVGQYEILGTVGEGAFSVVKLAHSPELKQYYACKVIERVRLKRNLEHRFECEIRVHQQMHHPGIVNLIDVLSDKNFFYVFLEFCPNGELFQHIVDAGKLDEEQAKPIIKQILEAMKYIHQMGVSHRDMKPENLLLDQVGHTKISDFGLSRFLDSDGKATTPCGSPCYASPECISGSPYDGRTSDCWSCGVIMYAMVTGQLPWTKRNQAQLFEQIRRGEYTIPKYLSQTCRSFISSLMCVDYKKRLTAAQALQHPFLAGVTVPIPSMLATNMPIISLKKIDVFFGLIDKDDEKDISVDEEIFRKNKESMYPINFEKSLREISGPVIKRRPIQRSERSRSSKSGRPSNAEGTKTSSTVHSSLKISGQPTEQMATATKPKKTIPTTSSSARKVAEKPSSSKSQRPPNSNISHAQNTSTKPKPPTRTTAPKRPVTKH</sequence>